<dbReference type="EC" id="6.1.1.21" evidence="3"/>
<dbReference type="InterPro" id="IPR024083">
    <property type="entry name" value="Fumarase/histidase_N"/>
</dbReference>
<dbReference type="GO" id="GO:0006427">
    <property type="term" value="P:histidyl-tRNA aminoacylation"/>
    <property type="evidence" value="ECO:0007669"/>
    <property type="project" value="InterPro"/>
</dbReference>
<dbReference type="GO" id="GO:0005524">
    <property type="term" value="F:ATP binding"/>
    <property type="evidence" value="ECO:0007669"/>
    <property type="project" value="UniProtKB-KW"/>
</dbReference>
<evidence type="ECO:0000256" key="3">
    <source>
        <dbReference type="ARBA" id="ARBA00012815"/>
    </source>
</evidence>
<protein>
    <recommendedName>
        <fullName evidence="4">Histidine--tRNA ligase, cytoplasmic</fullName>
        <ecNumber evidence="3">6.1.1.21</ecNumber>
    </recommendedName>
    <alternativeName>
        <fullName evidence="10">Histidyl-tRNA synthetase</fullName>
    </alternativeName>
</protein>
<gene>
    <name evidence="14" type="ORF">C2E21_1934</name>
</gene>
<dbReference type="GO" id="GO:0005739">
    <property type="term" value="C:mitochondrion"/>
    <property type="evidence" value="ECO:0007669"/>
    <property type="project" value="TreeGrafter"/>
</dbReference>
<dbReference type="AlphaFoldDB" id="A0A2P6U0Q2"/>
<evidence type="ECO:0000313" key="15">
    <source>
        <dbReference type="Proteomes" id="UP000239899"/>
    </source>
</evidence>
<dbReference type="Gene3D" id="3.30.930.10">
    <property type="entry name" value="Bira Bifunctional Protein, Domain 2"/>
    <property type="match status" value="1"/>
</dbReference>
<keyword evidence="8" id="KW-0648">Protein biosynthesis</keyword>
<comment type="caution">
    <text evidence="14">The sequence shown here is derived from an EMBL/GenBank/DDBJ whole genome shotgun (WGS) entry which is preliminary data.</text>
</comment>
<dbReference type="SUPFAM" id="SSF52954">
    <property type="entry name" value="Class II aaRS ABD-related"/>
    <property type="match status" value="1"/>
</dbReference>
<dbReference type="InterPro" id="IPR008948">
    <property type="entry name" value="L-Aspartase-like"/>
</dbReference>
<feature type="compositionally biased region" description="Low complexity" evidence="12">
    <location>
        <begin position="426"/>
        <end position="440"/>
    </location>
</feature>
<evidence type="ECO:0000256" key="2">
    <source>
        <dbReference type="ARBA" id="ARBA00008226"/>
    </source>
</evidence>
<keyword evidence="7" id="KW-0067">ATP-binding</keyword>
<sequence length="1013" mass="103968">MVQQHAVICGGAGATATLDQVVAVAGGAHVALDSAALGRLKKESPAPKAFQAEEPAAAAAASAAALEWPQARAALFYKLLALVNGRSGVRPVVAEAIAALLNAGGAPRLPAADSDAPALAALAALLQGVGAAEAADGSQLSAADALAAAGVEAPGLSAAERAVLSDGQGAAAGTAALCVQAGKLLLASANAVAALAAEALQADVKALDTEAVEACPHKGAIEAADEIRGLLDGSRQVNAKKAGVGSLPAISNAAQVHGSLLEALNAAAGPAKAELAVAALPPTKDGAPQQAGSPSLASALLLLATATLKAAGISLKRSAAIAERLPTVAAAAVVAGGDAAAGAAGAPAAAAALQQLVGGAAAAVEAGKRQAAEVAGKLALAGEEEAVPSLAAAQAAYAAHKALQQAVAVEALAAATSLRVQEGAPAAPAEPVAAPAAPAEGGKKKDKKKDKGGPAGMLLGKGTALLRDYVENVAAGGSGATAEEDVLEHRLQRLSLADGSADLAAALPAVAAALDPLGHQWQLHLAALRGVIEANQARRKPKIAKGARDMMPDQMAIREVAFDKITRVFKRHGAVSIDTPVFELRETLMGKYGEDSKLIYDLADQGGEILSLRYDLTVPFARFVALHGVGNIKRYHIAKVYRRDQPQMARGRFREFFQCDFDIAGSYPTMVPDAEVLKVLVEILDDLQLGAYEVKLNHRRLLDAMLDIAGVPPQKFRPICSAIDKLDKEPWEAVRAEMVEEKGLPGHVADRIGEFVVLRGQPQQLLATLTEASHPLAQHAESAAALEELRTLFGFLEAMGALGPIVFDLSLARGLDYYTGVIYEAVLQGANVGSIAAGGRYDKLVGMFSGKEVPAVGVSIGIERVFAIMEAQLRAQAEAAGGTIRETETEVLVASIGGGMQPRRMRLAAQLWAAGIRAEFGYKANPKMPDQLGYALKQGIPYLLGYALKQGIPYLVLFGESEVEAGVVKIKDLDANTEETVPEGEVIARLQQLLPSKAGRRIVYQQKEDGASA</sequence>
<dbReference type="InterPro" id="IPR006195">
    <property type="entry name" value="aa-tRNA-synth_II"/>
</dbReference>
<evidence type="ECO:0000256" key="8">
    <source>
        <dbReference type="ARBA" id="ARBA00022917"/>
    </source>
</evidence>
<dbReference type="InterPro" id="IPR004154">
    <property type="entry name" value="Anticodon-bd"/>
</dbReference>
<evidence type="ECO:0000256" key="5">
    <source>
        <dbReference type="ARBA" id="ARBA00022598"/>
    </source>
</evidence>
<evidence type="ECO:0000256" key="12">
    <source>
        <dbReference type="SAM" id="MobiDB-lite"/>
    </source>
</evidence>
<dbReference type="EMBL" id="LHPG02000003">
    <property type="protein sequence ID" value="PRW59902.1"/>
    <property type="molecule type" value="Genomic_DNA"/>
</dbReference>
<dbReference type="SUPFAM" id="SSF55681">
    <property type="entry name" value="Class II aaRS and biotin synthetases"/>
    <property type="match status" value="1"/>
</dbReference>
<dbReference type="GO" id="GO:0004821">
    <property type="term" value="F:histidine-tRNA ligase activity"/>
    <property type="evidence" value="ECO:0007669"/>
    <property type="project" value="UniProtKB-EC"/>
</dbReference>
<dbReference type="InterPro" id="IPR033656">
    <property type="entry name" value="HisRS_anticodon"/>
</dbReference>
<dbReference type="Pfam" id="PF13393">
    <property type="entry name" value="tRNA-synt_His"/>
    <property type="match status" value="1"/>
</dbReference>
<organism evidence="14 15">
    <name type="scientific">Chlorella sorokiniana</name>
    <name type="common">Freshwater green alga</name>
    <dbReference type="NCBI Taxonomy" id="3076"/>
    <lineage>
        <taxon>Eukaryota</taxon>
        <taxon>Viridiplantae</taxon>
        <taxon>Chlorophyta</taxon>
        <taxon>core chlorophytes</taxon>
        <taxon>Trebouxiophyceae</taxon>
        <taxon>Chlorellales</taxon>
        <taxon>Chlorellaceae</taxon>
        <taxon>Chlorella clade</taxon>
        <taxon>Chlorella</taxon>
    </lineage>
</organism>
<dbReference type="InterPro" id="IPR041715">
    <property type="entry name" value="HisRS-like_core"/>
</dbReference>
<keyword evidence="6" id="KW-0547">Nucleotide-binding</keyword>
<evidence type="ECO:0000256" key="1">
    <source>
        <dbReference type="ARBA" id="ARBA00007238"/>
    </source>
</evidence>
<dbReference type="GO" id="GO:0005829">
    <property type="term" value="C:cytosol"/>
    <property type="evidence" value="ECO:0007669"/>
    <property type="project" value="TreeGrafter"/>
</dbReference>
<feature type="region of interest" description="Disordered" evidence="12">
    <location>
        <begin position="426"/>
        <end position="456"/>
    </location>
</feature>
<dbReference type="SUPFAM" id="SSF48557">
    <property type="entry name" value="L-aspartase-like"/>
    <property type="match status" value="1"/>
</dbReference>
<evidence type="ECO:0000256" key="11">
    <source>
        <dbReference type="ARBA" id="ARBA00047639"/>
    </source>
</evidence>
<comment type="similarity">
    <text evidence="1">Belongs to the PAL/histidase family.</text>
</comment>
<dbReference type="CDD" id="cd00773">
    <property type="entry name" value="HisRS-like_core"/>
    <property type="match status" value="1"/>
</dbReference>
<dbReference type="PROSITE" id="PS50862">
    <property type="entry name" value="AA_TRNA_LIGASE_II"/>
    <property type="match status" value="1"/>
</dbReference>
<evidence type="ECO:0000256" key="9">
    <source>
        <dbReference type="ARBA" id="ARBA00023146"/>
    </source>
</evidence>
<reference evidence="14 15" key="1">
    <citation type="journal article" date="2018" name="Plant J.">
        <title>Genome sequences of Chlorella sorokiniana UTEX 1602 and Micractinium conductrix SAG 241.80: implications to maltose excretion by a green alga.</title>
        <authorList>
            <person name="Arriola M.B."/>
            <person name="Velmurugan N."/>
            <person name="Zhang Y."/>
            <person name="Plunkett M.H."/>
            <person name="Hondzo H."/>
            <person name="Barney B.M."/>
        </authorList>
    </citation>
    <scope>NUCLEOTIDE SEQUENCE [LARGE SCALE GENOMIC DNA]</scope>
    <source>
        <strain evidence="15">UTEX 1602</strain>
    </source>
</reference>
<dbReference type="GO" id="GO:0032543">
    <property type="term" value="P:mitochondrial translation"/>
    <property type="evidence" value="ECO:0007669"/>
    <property type="project" value="TreeGrafter"/>
</dbReference>
<dbReference type="InterPro" id="IPR015807">
    <property type="entry name" value="His-tRNA-ligase"/>
</dbReference>
<dbReference type="Gene3D" id="3.40.50.800">
    <property type="entry name" value="Anticodon-binding domain"/>
    <property type="match status" value="2"/>
</dbReference>
<keyword evidence="5" id="KW-0436">Ligase</keyword>
<dbReference type="Pfam" id="PF03129">
    <property type="entry name" value="HGTP_anticodon"/>
    <property type="match status" value="2"/>
</dbReference>
<accession>A0A2P6U0Q2</accession>
<evidence type="ECO:0000256" key="6">
    <source>
        <dbReference type="ARBA" id="ARBA00022741"/>
    </source>
</evidence>
<comment type="catalytic activity">
    <reaction evidence="11">
        <text>tRNA(His) + L-histidine + ATP = L-histidyl-tRNA(His) + AMP + diphosphate + H(+)</text>
        <dbReference type="Rhea" id="RHEA:17313"/>
        <dbReference type="Rhea" id="RHEA-COMP:9665"/>
        <dbReference type="Rhea" id="RHEA-COMP:9689"/>
        <dbReference type="ChEBI" id="CHEBI:15378"/>
        <dbReference type="ChEBI" id="CHEBI:30616"/>
        <dbReference type="ChEBI" id="CHEBI:33019"/>
        <dbReference type="ChEBI" id="CHEBI:57595"/>
        <dbReference type="ChEBI" id="CHEBI:78442"/>
        <dbReference type="ChEBI" id="CHEBI:78527"/>
        <dbReference type="ChEBI" id="CHEBI:456215"/>
        <dbReference type="EC" id="6.1.1.21"/>
    </reaction>
</comment>
<dbReference type="STRING" id="3076.A0A2P6U0Q2"/>
<dbReference type="HAMAP" id="MF_00127">
    <property type="entry name" value="His_tRNA_synth"/>
    <property type="match status" value="1"/>
</dbReference>
<keyword evidence="9" id="KW-0030">Aminoacyl-tRNA synthetase</keyword>
<dbReference type="InterPro" id="IPR001106">
    <property type="entry name" value="Aromatic_Lyase"/>
</dbReference>
<evidence type="ECO:0000259" key="13">
    <source>
        <dbReference type="PROSITE" id="PS50862"/>
    </source>
</evidence>
<keyword evidence="15" id="KW-1185">Reference proteome</keyword>
<dbReference type="NCBIfam" id="TIGR00442">
    <property type="entry name" value="hisS"/>
    <property type="match status" value="1"/>
</dbReference>
<evidence type="ECO:0000256" key="7">
    <source>
        <dbReference type="ARBA" id="ARBA00022840"/>
    </source>
</evidence>
<dbReference type="InterPro" id="IPR045864">
    <property type="entry name" value="aa-tRNA-synth_II/BPL/LPL"/>
</dbReference>
<dbReference type="PANTHER" id="PTHR11476">
    <property type="entry name" value="HISTIDYL-TRNA SYNTHETASE"/>
    <property type="match status" value="1"/>
</dbReference>
<dbReference type="InterPro" id="IPR036621">
    <property type="entry name" value="Anticodon-bd_dom_sf"/>
</dbReference>
<name>A0A2P6U0Q2_CHLSO</name>
<comment type="similarity">
    <text evidence="2">Belongs to the class-II aminoacyl-tRNA synthetase family.</text>
</comment>
<dbReference type="OrthoDB" id="1906957at2759"/>
<dbReference type="GO" id="GO:0003723">
    <property type="term" value="F:RNA binding"/>
    <property type="evidence" value="ECO:0007669"/>
    <property type="project" value="TreeGrafter"/>
</dbReference>
<dbReference type="Gene3D" id="1.20.200.10">
    <property type="entry name" value="Fumarase/aspartase (Central domain)"/>
    <property type="match status" value="1"/>
</dbReference>
<evidence type="ECO:0000313" key="14">
    <source>
        <dbReference type="EMBL" id="PRW59902.1"/>
    </source>
</evidence>
<dbReference type="CDD" id="cd00859">
    <property type="entry name" value="HisRS_anticodon"/>
    <property type="match status" value="1"/>
</dbReference>
<dbReference type="FunFam" id="3.30.930.10:FF:000061">
    <property type="entry name" value="Histidine--tRNA ligase, cytoplasmic"/>
    <property type="match status" value="1"/>
</dbReference>
<feature type="domain" description="Aminoacyl-transfer RNA synthetases class-II family profile" evidence="13">
    <location>
        <begin position="523"/>
        <end position="902"/>
    </location>
</feature>
<evidence type="ECO:0000256" key="4">
    <source>
        <dbReference type="ARBA" id="ARBA00015302"/>
    </source>
</evidence>
<dbReference type="Gene3D" id="1.10.275.10">
    <property type="entry name" value="Fumarase/aspartase (N-terminal domain)"/>
    <property type="match status" value="1"/>
</dbReference>
<dbReference type="PANTHER" id="PTHR11476:SF7">
    <property type="entry name" value="HISTIDINE--TRNA LIGASE"/>
    <property type="match status" value="1"/>
</dbReference>
<proteinExistence type="inferred from homology"/>
<dbReference type="Pfam" id="PF00221">
    <property type="entry name" value="Lyase_aromatic"/>
    <property type="match status" value="1"/>
</dbReference>
<evidence type="ECO:0000256" key="10">
    <source>
        <dbReference type="ARBA" id="ARBA00030619"/>
    </source>
</evidence>
<dbReference type="FunFam" id="3.40.50.800:FF:000012">
    <property type="entry name" value="Histidine--tRNA ligase, cytoplasmic"/>
    <property type="match status" value="1"/>
</dbReference>
<dbReference type="Proteomes" id="UP000239899">
    <property type="component" value="Unassembled WGS sequence"/>
</dbReference>